<evidence type="ECO:0000256" key="5">
    <source>
        <dbReference type="ARBA" id="ARBA00023002"/>
    </source>
</evidence>
<dbReference type="Gene3D" id="2.40.40.20">
    <property type="match status" value="1"/>
</dbReference>
<dbReference type="PANTHER" id="PTHR43742:SF10">
    <property type="entry name" value="TRIMETHYLAMINE-N-OXIDE REDUCTASE 2"/>
    <property type="match status" value="1"/>
</dbReference>
<sequence>MHHTLSHWGLYEVVQDVNGPRLVASATDPDPSPIGLDQLSPAVTRLRVKRPAVRRSFLEGKRDEGRLRGTEPFVEVEWDEAIALVASELERVIGRHGNSAIFGGSYGWSSAGRFHHAQGQIHRFLNCIGGYVRHRDSYSHAAANVVLPHIVAPLDTLMAQHTSWDELAEHCELFVGFGGVPLKNAQVTAGGAMRHHVREGLEAMRRGGTRFILIGPLRSDLDIDGPFEWLQIRPNTDTALMLGLMHCLLRSGRHDTEFLDRYCVGFDKVSDYLAGRADGVVKDAEWAAGITGVAADRIEALAGEIVSSRTMMNVAWSLQRARHGEQPYWALITLAAMVGQIGMPGGGFGVGYGAVNSVGTSKLRMSGPTFPQLRNAVSDFIPVARIADLLSKPGQPFNYNGGVYRYPDIKLVYWAGGNPFHHHQDLNALAAAWARPEAVIVHEQYWNPVARMADVVLPATTTLERNDLGYAGREGHLVAMKKVTEPHAQARDDYDIFAQLAARMNVGPAFTEGRDETGWLHWFYAEAVAQADKLGLTLPSFEEFWNTGLIDLGDMPEGPVMLGNFRADPKTHALPTPSGKIELFSATVASFGYQDCPGHAAWLEPDEWLGATQAARFPLHMISNQPSRRLHSQLDHAGYSVDGKVAGREVARIHPADASRRGISSGDIIRLWNDRGSCLAAAAIDDGVMPGVVVLPTGAWYDPDRTLEVPLEKHGNPNALTLDRGTSSLAQGSSAQTCLIEVERFEGEAPVTAFDLPEIEAGAS</sequence>
<feature type="domain" description="Molybdopterin dinucleotide-binding" evidence="7">
    <location>
        <begin position="619"/>
        <end position="738"/>
    </location>
</feature>
<accession>A0A8J6Q573</accession>
<dbReference type="InterPro" id="IPR009010">
    <property type="entry name" value="Asp_de-COase-like_dom_sf"/>
</dbReference>
<dbReference type="InterPro" id="IPR050612">
    <property type="entry name" value="Prok_Mopterin_Oxidored"/>
</dbReference>
<dbReference type="InterPro" id="IPR006657">
    <property type="entry name" value="MoPterin_dinucl-bd_dom"/>
</dbReference>
<dbReference type="Gene3D" id="3.90.55.10">
    <property type="entry name" value="Dimethylsulfoxide Reductase, domain 3"/>
    <property type="match status" value="1"/>
</dbReference>
<protein>
    <submittedName>
        <fullName evidence="8">Molybdopterin-dependent oxidoreductase</fullName>
    </submittedName>
</protein>
<dbReference type="Gene3D" id="3.40.50.740">
    <property type="match status" value="1"/>
</dbReference>
<comment type="similarity">
    <text evidence="2">Belongs to the prokaryotic molybdopterin-containing oxidoreductase family.</text>
</comment>
<dbReference type="Pfam" id="PF00384">
    <property type="entry name" value="Molybdopterin"/>
    <property type="match status" value="1"/>
</dbReference>
<gene>
    <name evidence="8" type="ORF">ICI42_20735</name>
</gene>
<evidence type="ECO:0000259" key="7">
    <source>
        <dbReference type="Pfam" id="PF01568"/>
    </source>
</evidence>
<dbReference type="Gene3D" id="3.40.228.10">
    <property type="entry name" value="Dimethylsulfoxide Reductase, domain 2"/>
    <property type="match status" value="1"/>
</dbReference>
<organism evidence="8 9">
    <name type="scientific">Oryzicola mucosus</name>
    <dbReference type="NCBI Taxonomy" id="2767425"/>
    <lineage>
        <taxon>Bacteria</taxon>
        <taxon>Pseudomonadati</taxon>
        <taxon>Pseudomonadota</taxon>
        <taxon>Alphaproteobacteria</taxon>
        <taxon>Hyphomicrobiales</taxon>
        <taxon>Phyllobacteriaceae</taxon>
        <taxon>Oryzicola</taxon>
    </lineage>
</organism>
<dbReference type="GO" id="GO:0030151">
    <property type="term" value="F:molybdenum ion binding"/>
    <property type="evidence" value="ECO:0007669"/>
    <property type="project" value="TreeGrafter"/>
</dbReference>
<evidence type="ECO:0000256" key="3">
    <source>
        <dbReference type="ARBA" id="ARBA00022505"/>
    </source>
</evidence>
<dbReference type="GO" id="GO:0009055">
    <property type="term" value="F:electron transfer activity"/>
    <property type="evidence" value="ECO:0007669"/>
    <property type="project" value="TreeGrafter"/>
</dbReference>
<evidence type="ECO:0000256" key="4">
    <source>
        <dbReference type="ARBA" id="ARBA00022723"/>
    </source>
</evidence>
<comment type="cofactor">
    <cofactor evidence="1">
        <name>Mo-bis(molybdopterin guanine dinucleotide)</name>
        <dbReference type="ChEBI" id="CHEBI:60539"/>
    </cofactor>
</comment>
<dbReference type="Pfam" id="PF01568">
    <property type="entry name" value="Molydop_binding"/>
    <property type="match status" value="1"/>
</dbReference>
<keyword evidence="3" id="KW-0500">Molybdenum</keyword>
<feature type="domain" description="Molybdopterin oxidoreductase" evidence="6">
    <location>
        <begin position="47"/>
        <end position="502"/>
    </location>
</feature>
<dbReference type="PANTHER" id="PTHR43742">
    <property type="entry name" value="TRIMETHYLAMINE-N-OXIDE REDUCTASE"/>
    <property type="match status" value="1"/>
</dbReference>
<dbReference type="InterPro" id="IPR006656">
    <property type="entry name" value="Mopterin_OxRdtase"/>
</dbReference>
<evidence type="ECO:0000259" key="6">
    <source>
        <dbReference type="Pfam" id="PF00384"/>
    </source>
</evidence>
<dbReference type="CDD" id="cd02793">
    <property type="entry name" value="MopB_CT_DMSOR-BSOR-TMAOR"/>
    <property type="match status" value="1"/>
</dbReference>
<dbReference type="GO" id="GO:0016491">
    <property type="term" value="F:oxidoreductase activity"/>
    <property type="evidence" value="ECO:0007669"/>
    <property type="project" value="UniProtKB-KW"/>
</dbReference>
<dbReference type="InterPro" id="IPR041954">
    <property type="entry name" value="CT_DMSOR/BSOR/TMAOR"/>
</dbReference>
<keyword evidence="5" id="KW-0560">Oxidoreductase</keyword>
<evidence type="ECO:0000256" key="2">
    <source>
        <dbReference type="ARBA" id="ARBA00010312"/>
    </source>
</evidence>
<reference evidence="8" key="1">
    <citation type="submission" date="2020-09" db="EMBL/GenBank/DDBJ databases">
        <title>Genome seq and assembly of Tianweitania sp.</title>
        <authorList>
            <person name="Chhetri G."/>
        </authorList>
    </citation>
    <scope>NUCLEOTIDE SEQUENCE</scope>
    <source>
        <strain evidence="8">Rool2</strain>
    </source>
</reference>
<keyword evidence="4" id="KW-0479">Metal-binding</keyword>
<comment type="caution">
    <text evidence="8">The sequence shown here is derived from an EMBL/GenBank/DDBJ whole genome shotgun (WGS) entry which is preliminary data.</text>
</comment>
<dbReference type="RefSeq" id="WP_188166521.1">
    <property type="nucleotide sequence ID" value="NZ_JACVVX010000009.1"/>
</dbReference>
<dbReference type="SUPFAM" id="SSF53706">
    <property type="entry name" value="Formate dehydrogenase/DMSO reductase, domains 1-3"/>
    <property type="match status" value="1"/>
</dbReference>
<evidence type="ECO:0000313" key="9">
    <source>
        <dbReference type="Proteomes" id="UP000643405"/>
    </source>
</evidence>
<dbReference type="Proteomes" id="UP000643405">
    <property type="component" value="Unassembled WGS sequence"/>
</dbReference>
<evidence type="ECO:0000313" key="8">
    <source>
        <dbReference type="EMBL" id="MBD0417080.1"/>
    </source>
</evidence>
<evidence type="ECO:0000256" key="1">
    <source>
        <dbReference type="ARBA" id="ARBA00001942"/>
    </source>
</evidence>
<proteinExistence type="inferred from homology"/>
<name>A0A8J6Q573_9HYPH</name>
<dbReference type="GO" id="GO:0030288">
    <property type="term" value="C:outer membrane-bounded periplasmic space"/>
    <property type="evidence" value="ECO:0007669"/>
    <property type="project" value="TreeGrafter"/>
</dbReference>
<dbReference type="GO" id="GO:0009061">
    <property type="term" value="P:anaerobic respiration"/>
    <property type="evidence" value="ECO:0007669"/>
    <property type="project" value="TreeGrafter"/>
</dbReference>
<dbReference type="AlphaFoldDB" id="A0A8J6Q573"/>
<dbReference type="GO" id="GO:0043546">
    <property type="term" value="F:molybdopterin cofactor binding"/>
    <property type="evidence" value="ECO:0007669"/>
    <property type="project" value="InterPro"/>
</dbReference>
<keyword evidence="9" id="KW-1185">Reference proteome</keyword>
<dbReference type="EMBL" id="JACVVX010000009">
    <property type="protein sequence ID" value="MBD0417080.1"/>
    <property type="molecule type" value="Genomic_DNA"/>
</dbReference>
<dbReference type="SUPFAM" id="SSF50692">
    <property type="entry name" value="ADC-like"/>
    <property type="match status" value="1"/>
</dbReference>